<keyword evidence="4" id="KW-1185">Reference proteome</keyword>
<evidence type="ECO:0000313" key="1">
    <source>
        <dbReference type="EMBL" id="AZA84776.1"/>
    </source>
</evidence>
<dbReference type="Proteomes" id="UP000236262">
    <property type="component" value="Unassembled WGS sequence"/>
</dbReference>
<dbReference type="KEGG" id="clac:EG342_24020"/>
<evidence type="ECO:0000313" key="3">
    <source>
        <dbReference type="Proteomes" id="UP000236262"/>
    </source>
</evidence>
<accession>A0A3G6RJZ9</accession>
<sequence length="65" mass="7505">MIFVSIEIGFSPFNQLNKTHLKVEILEMLKNTLLEIMIFVSIEMGFSPFNQYETCLLALAETYIS</sequence>
<proteinExistence type="predicted"/>
<evidence type="ECO:0000313" key="2">
    <source>
        <dbReference type="EMBL" id="PNW12147.1"/>
    </source>
</evidence>
<organism evidence="2 3">
    <name type="scientific">Chryseobacterium lactis</name>
    <dbReference type="NCBI Taxonomy" id="1241981"/>
    <lineage>
        <taxon>Bacteria</taxon>
        <taxon>Pseudomonadati</taxon>
        <taxon>Bacteroidota</taxon>
        <taxon>Flavobacteriia</taxon>
        <taxon>Flavobacteriales</taxon>
        <taxon>Weeksellaceae</taxon>
        <taxon>Chryseobacterium group</taxon>
        <taxon>Chryseobacterium</taxon>
    </lineage>
</organism>
<dbReference type="Proteomes" id="UP000279972">
    <property type="component" value="Chromosome"/>
</dbReference>
<reference evidence="2 3" key="1">
    <citation type="submission" date="2018-01" db="EMBL/GenBank/DDBJ databases">
        <title>Draft genome sequences of Chryseobacterium lactis NCTC11390, Chryseobacterium oncorhynchi 701B-08, and Chryseobacterium viscerum 687B-08.</title>
        <authorList>
            <person name="Jeong J.-J."/>
            <person name="Lee Y.J."/>
            <person name="Park B."/>
            <person name="Choi I.-G."/>
            <person name="Kim K.D."/>
        </authorList>
    </citation>
    <scope>NUCLEOTIDE SEQUENCE [LARGE SCALE GENOMIC DNA]</scope>
    <source>
        <strain evidence="2 3">NCTC11390</strain>
    </source>
</reference>
<dbReference type="AlphaFoldDB" id="A0A3G6RJZ9"/>
<protein>
    <submittedName>
        <fullName evidence="2">Uncharacterized protein</fullName>
    </submittedName>
</protein>
<name>A0A3G6RJZ9_CHRLC</name>
<evidence type="ECO:0000313" key="4">
    <source>
        <dbReference type="Proteomes" id="UP000279972"/>
    </source>
</evidence>
<dbReference type="EMBL" id="PPEH01000008">
    <property type="protein sequence ID" value="PNW12147.1"/>
    <property type="molecule type" value="Genomic_DNA"/>
</dbReference>
<dbReference type="EMBL" id="CP033924">
    <property type="protein sequence ID" value="AZA84776.1"/>
    <property type="molecule type" value="Genomic_DNA"/>
</dbReference>
<reference evidence="1 4" key="2">
    <citation type="submission" date="2018-11" db="EMBL/GenBank/DDBJ databases">
        <title>Proposal to divide the Flavobacteriaceae and reorganize its genera based on Amino Acid Identity values calculated from whole genome sequences.</title>
        <authorList>
            <person name="Nicholson A.C."/>
            <person name="Gulvik C.A."/>
            <person name="Whitney A.M."/>
            <person name="Humrighouse B.W."/>
            <person name="Bell M."/>
            <person name="Holmes B."/>
            <person name="Steigerwalt A.G."/>
            <person name="Villarma A."/>
            <person name="Sheth M."/>
            <person name="Batra D."/>
            <person name="Pryor J."/>
            <person name="Bernardet J.-F."/>
            <person name="Hugo C."/>
            <person name="Kampfer P."/>
            <person name="Newman J."/>
            <person name="McQuiston J.R."/>
        </authorList>
    </citation>
    <scope>NUCLEOTIDE SEQUENCE [LARGE SCALE GENOMIC DNA]</scope>
    <source>
        <strain evidence="1 4">KC_1864</strain>
    </source>
</reference>
<gene>
    <name evidence="2" type="ORF">C1637_18515</name>
    <name evidence="1" type="ORF">EG342_24020</name>
</gene>